<protein>
    <submittedName>
        <fullName evidence="1">Uncharacterized protein</fullName>
    </submittedName>
</protein>
<accession>A0A8K0P3P2</accession>
<evidence type="ECO:0000313" key="1">
    <source>
        <dbReference type="EMBL" id="KAG8231183.1"/>
    </source>
</evidence>
<name>A0A8K0P3P2_LADFU</name>
<sequence>MYCLQTCLAESNKLYAVSTSLDPRLKHLHFRDSTALTRAINEVDQLLRSSSEESIQERGISSNYEMNPNDIWSHHDSLMRPHERNEDPLKVWSSIAAVHPNIAKNANKLSKA</sequence>
<keyword evidence="2" id="KW-1185">Reference proteome</keyword>
<dbReference type="OrthoDB" id="2438421at2759"/>
<reference evidence="1" key="1">
    <citation type="submission" date="2013-04" db="EMBL/GenBank/DDBJ databases">
        <authorList>
            <person name="Qu J."/>
            <person name="Murali S.C."/>
            <person name="Bandaranaike D."/>
            <person name="Bellair M."/>
            <person name="Blankenburg K."/>
            <person name="Chao H."/>
            <person name="Dinh H."/>
            <person name="Doddapaneni H."/>
            <person name="Downs B."/>
            <person name="Dugan-Rocha S."/>
            <person name="Elkadiri S."/>
            <person name="Gnanaolivu R.D."/>
            <person name="Hernandez B."/>
            <person name="Javaid M."/>
            <person name="Jayaseelan J.C."/>
            <person name="Lee S."/>
            <person name="Li M."/>
            <person name="Ming W."/>
            <person name="Munidasa M."/>
            <person name="Muniz J."/>
            <person name="Nguyen L."/>
            <person name="Ongeri F."/>
            <person name="Osuji N."/>
            <person name="Pu L.-L."/>
            <person name="Puazo M."/>
            <person name="Qu C."/>
            <person name="Quiroz J."/>
            <person name="Raj R."/>
            <person name="Weissenberger G."/>
            <person name="Xin Y."/>
            <person name="Zou X."/>
            <person name="Han Y."/>
            <person name="Richards S."/>
            <person name="Worley K."/>
            <person name="Muzny D."/>
            <person name="Gibbs R."/>
        </authorList>
    </citation>
    <scope>NUCLEOTIDE SEQUENCE</scope>
    <source>
        <strain evidence="1">Sampled in the wild</strain>
    </source>
</reference>
<reference evidence="1" key="2">
    <citation type="submission" date="2017-10" db="EMBL/GenBank/DDBJ databases">
        <title>Ladona fulva Genome sequencing and assembly.</title>
        <authorList>
            <person name="Murali S."/>
            <person name="Richards S."/>
            <person name="Bandaranaike D."/>
            <person name="Bellair M."/>
            <person name="Blankenburg K."/>
            <person name="Chao H."/>
            <person name="Dinh H."/>
            <person name="Doddapaneni H."/>
            <person name="Dugan-Rocha S."/>
            <person name="Elkadiri S."/>
            <person name="Gnanaolivu R."/>
            <person name="Hernandez B."/>
            <person name="Skinner E."/>
            <person name="Javaid M."/>
            <person name="Lee S."/>
            <person name="Li M."/>
            <person name="Ming W."/>
            <person name="Munidasa M."/>
            <person name="Muniz J."/>
            <person name="Nguyen L."/>
            <person name="Hughes D."/>
            <person name="Osuji N."/>
            <person name="Pu L.-L."/>
            <person name="Puazo M."/>
            <person name="Qu C."/>
            <person name="Quiroz J."/>
            <person name="Raj R."/>
            <person name="Weissenberger G."/>
            <person name="Xin Y."/>
            <person name="Zou X."/>
            <person name="Han Y."/>
            <person name="Worley K."/>
            <person name="Muzny D."/>
            <person name="Gibbs R."/>
        </authorList>
    </citation>
    <scope>NUCLEOTIDE SEQUENCE</scope>
    <source>
        <strain evidence="1">Sampled in the wild</strain>
    </source>
</reference>
<dbReference type="EMBL" id="KZ308540">
    <property type="protein sequence ID" value="KAG8231183.1"/>
    <property type="molecule type" value="Genomic_DNA"/>
</dbReference>
<dbReference type="AlphaFoldDB" id="A0A8K0P3P2"/>
<feature type="non-terminal residue" evidence="1">
    <location>
        <position position="112"/>
    </location>
</feature>
<proteinExistence type="predicted"/>
<gene>
    <name evidence="1" type="ORF">J437_LFUL007943</name>
</gene>
<evidence type="ECO:0000313" key="2">
    <source>
        <dbReference type="Proteomes" id="UP000792457"/>
    </source>
</evidence>
<comment type="caution">
    <text evidence="1">The sequence shown here is derived from an EMBL/GenBank/DDBJ whole genome shotgun (WGS) entry which is preliminary data.</text>
</comment>
<dbReference type="Proteomes" id="UP000792457">
    <property type="component" value="Unassembled WGS sequence"/>
</dbReference>
<organism evidence="1 2">
    <name type="scientific">Ladona fulva</name>
    <name type="common">Scarce chaser dragonfly</name>
    <name type="synonym">Libellula fulva</name>
    <dbReference type="NCBI Taxonomy" id="123851"/>
    <lineage>
        <taxon>Eukaryota</taxon>
        <taxon>Metazoa</taxon>
        <taxon>Ecdysozoa</taxon>
        <taxon>Arthropoda</taxon>
        <taxon>Hexapoda</taxon>
        <taxon>Insecta</taxon>
        <taxon>Pterygota</taxon>
        <taxon>Palaeoptera</taxon>
        <taxon>Odonata</taxon>
        <taxon>Epiprocta</taxon>
        <taxon>Anisoptera</taxon>
        <taxon>Libelluloidea</taxon>
        <taxon>Libellulidae</taxon>
        <taxon>Ladona</taxon>
    </lineage>
</organism>